<comment type="caution">
    <text evidence="2">The sequence shown here is derived from an EMBL/GenBank/DDBJ whole genome shotgun (WGS) entry which is preliminary data.</text>
</comment>
<organism evidence="2 3">
    <name type="scientific">Stakelama sediminis</name>
    <dbReference type="NCBI Taxonomy" id="463200"/>
    <lineage>
        <taxon>Bacteria</taxon>
        <taxon>Pseudomonadati</taxon>
        <taxon>Pseudomonadota</taxon>
        <taxon>Alphaproteobacteria</taxon>
        <taxon>Sphingomonadales</taxon>
        <taxon>Sphingomonadaceae</taxon>
        <taxon>Stakelama</taxon>
    </lineage>
</organism>
<proteinExistence type="predicted"/>
<accession>A0A840YYB3</accession>
<dbReference type="AlphaFoldDB" id="A0A840YYB3"/>
<dbReference type="RefSeq" id="WP_184002780.1">
    <property type="nucleotide sequence ID" value="NZ_BAABIF010000013.1"/>
</dbReference>
<dbReference type="Proteomes" id="UP000554342">
    <property type="component" value="Unassembled WGS sequence"/>
</dbReference>
<keyword evidence="3" id="KW-1185">Reference proteome</keyword>
<name>A0A840YYB3_9SPHN</name>
<sequence length="63" mass="7109">MSDPASHPVIERIERAVARIEKAAAARAYSADRIARRHAALRERMEEAVQALDELLAREDAKR</sequence>
<evidence type="ECO:0000256" key="1">
    <source>
        <dbReference type="SAM" id="Coils"/>
    </source>
</evidence>
<gene>
    <name evidence="2" type="ORF">FHR23_001684</name>
</gene>
<evidence type="ECO:0000313" key="2">
    <source>
        <dbReference type="EMBL" id="MBB5718761.1"/>
    </source>
</evidence>
<feature type="coiled-coil region" evidence="1">
    <location>
        <begin position="31"/>
        <end position="62"/>
    </location>
</feature>
<evidence type="ECO:0000313" key="3">
    <source>
        <dbReference type="Proteomes" id="UP000554342"/>
    </source>
</evidence>
<dbReference type="EMBL" id="JACIJI010000002">
    <property type="protein sequence ID" value="MBB5718761.1"/>
    <property type="molecule type" value="Genomic_DNA"/>
</dbReference>
<reference evidence="2 3" key="1">
    <citation type="submission" date="2020-08" db="EMBL/GenBank/DDBJ databases">
        <title>Genomic Encyclopedia of Type Strains, Phase IV (KMG-IV): sequencing the most valuable type-strain genomes for metagenomic binning, comparative biology and taxonomic classification.</title>
        <authorList>
            <person name="Goeker M."/>
        </authorList>
    </citation>
    <scope>NUCLEOTIDE SEQUENCE [LARGE SCALE GENOMIC DNA]</scope>
    <source>
        <strain evidence="2 3">DSM 27203</strain>
    </source>
</reference>
<keyword evidence="1" id="KW-0175">Coiled coil</keyword>
<protein>
    <submittedName>
        <fullName evidence="2">Mg2+ and Co2+ transporter CorA</fullName>
    </submittedName>
</protein>